<reference evidence="7" key="1">
    <citation type="submission" date="2025-08" db="UniProtKB">
        <authorList>
            <consortium name="RefSeq"/>
        </authorList>
    </citation>
    <scope>IDENTIFICATION</scope>
    <source>
        <tissue evidence="7">Muscle</tissue>
    </source>
</reference>
<evidence type="ECO:0000256" key="3">
    <source>
        <dbReference type="ARBA" id="ARBA00023180"/>
    </source>
</evidence>
<evidence type="ECO:0000259" key="5">
    <source>
        <dbReference type="Pfam" id="PF16077"/>
    </source>
</evidence>
<evidence type="ECO:0000313" key="7">
    <source>
        <dbReference type="RefSeq" id="XP_013771870.1"/>
    </source>
</evidence>
<dbReference type="Pfam" id="PF16077">
    <property type="entry name" value="Spaetzle"/>
    <property type="match status" value="1"/>
</dbReference>
<dbReference type="InterPro" id="IPR052444">
    <property type="entry name" value="Spz/Toll_ligand-like"/>
</dbReference>
<name>A0ABM1AZS3_LIMPO</name>
<gene>
    <name evidence="7" type="primary">LOC106457033</name>
</gene>
<evidence type="ECO:0000256" key="1">
    <source>
        <dbReference type="ARBA" id="ARBA00022729"/>
    </source>
</evidence>
<feature type="chain" id="PRO_5045939801" evidence="4">
    <location>
        <begin position="21"/>
        <end position="197"/>
    </location>
</feature>
<dbReference type="InterPro" id="IPR029034">
    <property type="entry name" value="Cystine-knot_cytokine"/>
</dbReference>
<dbReference type="RefSeq" id="XP_013771870.1">
    <property type="nucleotide sequence ID" value="XM_013916416.2"/>
</dbReference>
<keyword evidence="1 4" id="KW-0732">Signal</keyword>
<dbReference type="Proteomes" id="UP000694941">
    <property type="component" value="Unplaced"/>
</dbReference>
<keyword evidence="6" id="KW-1185">Reference proteome</keyword>
<evidence type="ECO:0000256" key="2">
    <source>
        <dbReference type="ARBA" id="ARBA00023157"/>
    </source>
</evidence>
<dbReference type="Gene3D" id="2.10.90.10">
    <property type="entry name" value="Cystine-knot cytokines"/>
    <property type="match status" value="1"/>
</dbReference>
<sequence length="197" mass="22564">MEVSFMFLLCSTALLFGANGDVYDEERGISISTTPDLTNCDTKLNFCENVRDYPEIFITRRVGSTFADYFKAHVFGRGAFIERPSRHGDENRACEYKQHIARPRAAKNAAGEWRYIVNSEQNKLEQYVEVETCRSEGDSCANVEKFMMPGYSTRCAQLFVKKAMVAVDEASFRAYTDDFVFPSACVCYVKPIRWLRQ</sequence>
<evidence type="ECO:0000313" key="6">
    <source>
        <dbReference type="Proteomes" id="UP000694941"/>
    </source>
</evidence>
<keyword evidence="2" id="KW-1015">Disulfide bond</keyword>
<proteinExistence type="predicted"/>
<protein>
    <submittedName>
        <fullName evidence="7">Neurotrophin 1-like</fullName>
    </submittedName>
</protein>
<dbReference type="SUPFAM" id="SSF57501">
    <property type="entry name" value="Cystine-knot cytokines"/>
    <property type="match status" value="1"/>
</dbReference>
<feature type="domain" description="Spaetzle" evidence="5">
    <location>
        <begin position="92"/>
        <end position="189"/>
    </location>
</feature>
<feature type="signal peptide" evidence="4">
    <location>
        <begin position="1"/>
        <end position="20"/>
    </location>
</feature>
<dbReference type="PANTHER" id="PTHR23199">
    <property type="entry name" value="NEUROTROPHIN 1-RELATED"/>
    <property type="match status" value="1"/>
</dbReference>
<accession>A0ABM1AZS3</accession>
<dbReference type="PANTHER" id="PTHR23199:SF12">
    <property type="entry name" value="NEUROTROPHIN 1-RELATED"/>
    <property type="match status" value="1"/>
</dbReference>
<dbReference type="GeneID" id="106457033"/>
<dbReference type="InterPro" id="IPR032104">
    <property type="entry name" value="Spaetzle"/>
</dbReference>
<organism evidence="6 7">
    <name type="scientific">Limulus polyphemus</name>
    <name type="common">Atlantic horseshoe crab</name>
    <dbReference type="NCBI Taxonomy" id="6850"/>
    <lineage>
        <taxon>Eukaryota</taxon>
        <taxon>Metazoa</taxon>
        <taxon>Ecdysozoa</taxon>
        <taxon>Arthropoda</taxon>
        <taxon>Chelicerata</taxon>
        <taxon>Merostomata</taxon>
        <taxon>Xiphosura</taxon>
        <taxon>Limulidae</taxon>
        <taxon>Limulus</taxon>
    </lineage>
</organism>
<keyword evidence="3" id="KW-0325">Glycoprotein</keyword>
<evidence type="ECO:0000256" key="4">
    <source>
        <dbReference type="SAM" id="SignalP"/>
    </source>
</evidence>